<organism evidence="1 2">
    <name type="scientific">Tianweitania sediminis</name>
    <dbReference type="NCBI Taxonomy" id="1502156"/>
    <lineage>
        <taxon>Bacteria</taxon>
        <taxon>Pseudomonadati</taxon>
        <taxon>Pseudomonadota</taxon>
        <taxon>Alphaproteobacteria</taxon>
        <taxon>Hyphomicrobiales</taxon>
        <taxon>Phyllobacteriaceae</taxon>
        <taxon>Tianweitania</taxon>
    </lineage>
</organism>
<dbReference type="Proteomes" id="UP000666240">
    <property type="component" value="Unassembled WGS sequence"/>
</dbReference>
<dbReference type="AlphaFoldDB" id="A0A8J7RNV2"/>
<proteinExistence type="predicted"/>
<accession>A0A8J7RNV2</accession>
<gene>
    <name evidence="1" type="ORF">J5Y06_17820</name>
</gene>
<sequence length="141" mass="16462">MDCAAWIKRWEQDNGPATWAAYQWGSPANPGGVLRPFRRCRRWSNAQWFTKRQLNAIDWMVDTPPGLRTLVVVDEAGFWQTCDRGRCRRDRRCMGWMAGDDDAVPPCCDASERFRLVEEKRLVRDAATWALLRERRSENEG</sequence>
<dbReference type="EMBL" id="JAGIYY010000008">
    <property type="protein sequence ID" value="MBP0440511.1"/>
    <property type="molecule type" value="Genomic_DNA"/>
</dbReference>
<name>A0A8J7RNV2_9HYPH</name>
<keyword evidence="2" id="KW-1185">Reference proteome</keyword>
<dbReference type="RefSeq" id="WP_209336548.1">
    <property type="nucleotide sequence ID" value="NZ_JAGIYY010000008.1"/>
</dbReference>
<evidence type="ECO:0000313" key="2">
    <source>
        <dbReference type="Proteomes" id="UP000666240"/>
    </source>
</evidence>
<protein>
    <submittedName>
        <fullName evidence="1">Uncharacterized protein</fullName>
    </submittedName>
</protein>
<evidence type="ECO:0000313" key="1">
    <source>
        <dbReference type="EMBL" id="MBP0440511.1"/>
    </source>
</evidence>
<reference evidence="1" key="1">
    <citation type="submission" date="2021-03" db="EMBL/GenBank/DDBJ databases">
        <title>Genome sequencing and assembly of Tianweitania sediminis.</title>
        <authorList>
            <person name="Chhetri G."/>
        </authorList>
    </citation>
    <scope>NUCLEOTIDE SEQUENCE</scope>
    <source>
        <strain evidence="1">Z8</strain>
    </source>
</reference>
<comment type="caution">
    <text evidence="1">The sequence shown here is derived from an EMBL/GenBank/DDBJ whole genome shotgun (WGS) entry which is preliminary data.</text>
</comment>